<feature type="transmembrane region" description="Helical" evidence="1">
    <location>
        <begin position="30"/>
        <end position="58"/>
    </location>
</feature>
<keyword evidence="1" id="KW-1133">Transmembrane helix</keyword>
<feature type="transmembrane region" description="Helical" evidence="1">
    <location>
        <begin position="79"/>
        <end position="102"/>
    </location>
</feature>
<reference evidence="2" key="1">
    <citation type="journal article" date="2020" name="mSystems">
        <title>Genome- and Community-Level Interaction Insights into Carbon Utilization and Element Cycling Functions of Hydrothermarchaeota in Hydrothermal Sediment.</title>
        <authorList>
            <person name="Zhou Z."/>
            <person name="Liu Y."/>
            <person name="Xu W."/>
            <person name="Pan J."/>
            <person name="Luo Z.H."/>
            <person name="Li M."/>
        </authorList>
    </citation>
    <scope>NUCLEOTIDE SEQUENCE [LARGE SCALE GENOMIC DNA]</scope>
    <source>
        <strain evidence="2">SpSt-1088</strain>
    </source>
</reference>
<accession>A0A7C5U5A1</accession>
<name>A0A7C5U5A1_9BACT</name>
<keyword evidence="1" id="KW-0472">Membrane</keyword>
<feature type="transmembrane region" description="Helical" evidence="1">
    <location>
        <begin position="171"/>
        <end position="189"/>
    </location>
</feature>
<proteinExistence type="predicted"/>
<evidence type="ECO:0000313" key="2">
    <source>
        <dbReference type="EMBL" id="HHR34022.1"/>
    </source>
</evidence>
<feature type="transmembrane region" description="Helical" evidence="1">
    <location>
        <begin position="122"/>
        <end position="150"/>
    </location>
</feature>
<evidence type="ECO:0000256" key="1">
    <source>
        <dbReference type="SAM" id="Phobius"/>
    </source>
</evidence>
<protein>
    <submittedName>
        <fullName evidence="2">Uncharacterized protein</fullName>
    </submittedName>
</protein>
<dbReference type="EMBL" id="DRXW01000223">
    <property type="protein sequence ID" value="HHR34022.1"/>
    <property type="molecule type" value="Genomic_DNA"/>
</dbReference>
<dbReference type="AlphaFoldDB" id="A0A7C5U5A1"/>
<organism evidence="2">
    <name type="scientific">Fervidobacterium nodosum</name>
    <dbReference type="NCBI Taxonomy" id="2424"/>
    <lineage>
        <taxon>Bacteria</taxon>
        <taxon>Thermotogati</taxon>
        <taxon>Thermotogota</taxon>
        <taxon>Thermotogae</taxon>
        <taxon>Thermotogales</taxon>
        <taxon>Fervidobacteriaceae</taxon>
        <taxon>Fervidobacterium</taxon>
    </lineage>
</organism>
<sequence length="196" mass="22465">MSELSSTLQGYLQYFSAYLRKQFVEKTKTILLFIVVMFFPNANVKMFSLFFIMLFSIVSDIRHNRIELLTFLPFTSKMIYWYEFSFMTFLLLLSTFVGLPFYDSFLLALRDLLSAMIYLAGYYGAIITLTMLGVDGVAAAFMILIVDSLMCAWRSDSNIYRLISPSEQGNLIGSLVFSIALLFVGYLAFDKRGGKR</sequence>
<comment type="caution">
    <text evidence="2">The sequence shown here is derived from an EMBL/GenBank/DDBJ whole genome shotgun (WGS) entry which is preliminary data.</text>
</comment>
<gene>
    <name evidence="2" type="ORF">ENM46_03640</name>
</gene>
<keyword evidence="1" id="KW-0812">Transmembrane</keyword>